<dbReference type="InterPro" id="IPR017508">
    <property type="entry name" value="HipA_N1"/>
</dbReference>
<evidence type="ECO:0000313" key="2">
    <source>
        <dbReference type="EMBL" id="TCC96771.1"/>
    </source>
</evidence>
<dbReference type="Pfam" id="PF13657">
    <property type="entry name" value="Couple_hipA"/>
    <property type="match status" value="1"/>
</dbReference>
<organism evidence="2 3">
    <name type="scientific">Pedobacter frigidisoli</name>
    <dbReference type="NCBI Taxonomy" id="2530455"/>
    <lineage>
        <taxon>Bacteria</taxon>
        <taxon>Pseudomonadati</taxon>
        <taxon>Bacteroidota</taxon>
        <taxon>Sphingobacteriia</taxon>
        <taxon>Sphingobacteriales</taxon>
        <taxon>Sphingobacteriaceae</taxon>
        <taxon>Pedobacter</taxon>
    </lineage>
</organism>
<dbReference type="AlphaFoldDB" id="A0A4R0N9B1"/>
<dbReference type="EMBL" id="SJSN01000039">
    <property type="protein sequence ID" value="TCC96771.1"/>
    <property type="molecule type" value="Genomic_DNA"/>
</dbReference>
<keyword evidence="3" id="KW-1185">Reference proteome</keyword>
<evidence type="ECO:0000259" key="1">
    <source>
        <dbReference type="Pfam" id="PF13657"/>
    </source>
</evidence>
<accession>A0A4R0N9B1</accession>
<proteinExistence type="predicted"/>
<gene>
    <name evidence="2" type="ORF">EZ449_22175</name>
</gene>
<feature type="domain" description="HipA N-terminal subdomain 1" evidence="1">
    <location>
        <begin position="8"/>
        <end position="49"/>
    </location>
</feature>
<dbReference type="OrthoDB" id="196808at2"/>
<name>A0A4R0N9B1_9SPHI</name>
<dbReference type="Proteomes" id="UP000291485">
    <property type="component" value="Unassembled WGS sequence"/>
</dbReference>
<protein>
    <recommendedName>
        <fullName evidence="1">HipA N-terminal subdomain 1 domain-containing protein</fullName>
    </recommendedName>
</protein>
<comment type="caution">
    <text evidence="2">The sequence shown here is derived from an EMBL/GenBank/DDBJ whole genome shotgun (WGS) entry which is preliminary data.</text>
</comment>
<evidence type="ECO:0000313" key="3">
    <source>
        <dbReference type="Proteomes" id="UP000291485"/>
    </source>
</evidence>
<reference evidence="2 3" key="1">
    <citation type="submission" date="2019-02" db="EMBL/GenBank/DDBJ databases">
        <title>Pedobacter sp. RP-3-11 sp. nov., isolated from Arctic soil.</title>
        <authorList>
            <person name="Dahal R.H."/>
        </authorList>
    </citation>
    <scope>NUCLEOTIDE SEQUENCE [LARGE SCALE GENOMIC DNA]</scope>
    <source>
        <strain evidence="2 3">RP-3-11</strain>
    </source>
</reference>
<dbReference type="RefSeq" id="WP_131563048.1">
    <property type="nucleotide sequence ID" value="NZ_SJSN01000039.1"/>
</dbReference>
<sequence length="50" mass="5847">MDIWVRSKVLFWGSLVGHLEKYDNGYRFTYDSKNLSGESVRPISLSFSLF</sequence>